<proteinExistence type="predicted"/>
<protein>
    <submittedName>
        <fullName evidence="2">Uncharacterized protein</fullName>
    </submittedName>
</protein>
<reference evidence="2 3" key="1">
    <citation type="submission" date="2017-02" db="EMBL/GenBank/DDBJ databases">
        <title>Complete genome sequences of Mycobacterium kansasii strains isolated from rhesus macaques.</title>
        <authorList>
            <person name="Panda A."/>
            <person name="Nagaraj S."/>
            <person name="Zhao X."/>
            <person name="Tettelin H."/>
            <person name="Detolla L.J."/>
        </authorList>
    </citation>
    <scope>NUCLEOTIDE SEQUENCE [LARGE SCALE GENOMIC DNA]</scope>
    <source>
        <strain evidence="2 3">11-3813</strain>
    </source>
</reference>
<organism evidence="2 3">
    <name type="scientific">Mycobacterium kansasii</name>
    <dbReference type="NCBI Taxonomy" id="1768"/>
    <lineage>
        <taxon>Bacteria</taxon>
        <taxon>Bacillati</taxon>
        <taxon>Actinomycetota</taxon>
        <taxon>Actinomycetes</taxon>
        <taxon>Mycobacteriales</taxon>
        <taxon>Mycobacteriaceae</taxon>
        <taxon>Mycobacterium</taxon>
    </lineage>
</organism>
<evidence type="ECO:0000313" key="3">
    <source>
        <dbReference type="Proteomes" id="UP000189229"/>
    </source>
</evidence>
<evidence type="ECO:0000256" key="1">
    <source>
        <dbReference type="SAM" id="MobiDB-lite"/>
    </source>
</evidence>
<accession>A0A1V3X361</accession>
<dbReference type="AlphaFoldDB" id="A0A1V3X361"/>
<dbReference type="Proteomes" id="UP000189229">
    <property type="component" value="Unassembled WGS sequence"/>
</dbReference>
<evidence type="ECO:0000313" key="2">
    <source>
        <dbReference type="EMBL" id="OOK73629.1"/>
    </source>
</evidence>
<dbReference type="EMBL" id="MVBM01000004">
    <property type="protein sequence ID" value="OOK73629.1"/>
    <property type="molecule type" value="Genomic_DNA"/>
</dbReference>
<feature type="region of interest" description="Disordered" evidence="1">
    <location>
        <begin position="1"/>
        <end position="42"/>
    </location>
</feature>
<sequence>MKSKCQPQPFSREARQMNSELVDPQLSRGDASVSTPTVPGRG</sequence>
<name>A0A1V3X361_MYCKA</name>
<comment type="caution">
    <text evidence="2">The sequence shown here is derived from an EMBL/GenBank/DDBJ whole genome shotgun (WGS) entry which is preliminary data.</text>
</comment>
<feature type="compositionally biased region" description="Polar residues" evidence="1">
    <location>
        <begin position="32"/>
        <end position="42"/>
    </location>
</feature>
<gene>
    <name evidence="2" type="ORF">BZL30_5052</name>
</gene>